<dbReference type="GO" id="GO:0000976">
    <property type="term" value="F:transcription cis-regulatory region binding"/>
    <property type="evidence" value="ECO:0007669"/>
    <property type="project" value="TreeGrafter"/>
</dbReference>
<feature type="domain" description="HTH lacI-type" evidence="4">
    <location>
        <begin position="8"/>
        <end position="50"/>
    </location>
</feature>
<dbReference type="AlphaFoldDB" id="A0A381VB18"/>
<dbReference type="Pfam" id="PF00356">
    <property type="entry name" value="LacI"/>
    <property type="match status" value="1"/>
</dbReference>
<dbReference type="CDD" id="cd06307">
    <property type="entry name" value="PBP1_sugar_binding"/>
    <property type="match status" value="1"/>
</dbReference>
<gene>
    <name evidence="5" type="ORF">METZ01_LOCUS89407</name>
</gene>
<dbReference type="GO" id="GO:0003700">
    <property type="term" value="F:DNA-binding transcription factor activity"/>
    <property type="evidence" value="ECO:0007669"/>
    <property type="project" value="TreeGrafter"/>
</dbReference>
<name>A0A381VB18_9ZZZZ</name>
<dbReference type="SUPFAM" id="SSF47413">
    <property type="entry name" value="lambda repressor-like DNA-binding domains"/>
    <property type="match status" value="1"/>
</dbReference>
<dbReference type="Gene3D" id="1.10.260.40">
    <property type="entry name" value="lambda repressor-like DNA-binding domains"/>
    <property type="match status" value="1"/>
</dbReference>
<organism evidence="5">
    <name type="scientific">marine metagenome</name>
    <dbReference type="NCBI Taxonomy" id="408172"/>
    <lineage>
        <taxon>unclassified sequences</taxon>
        <taxon>metagenomes</taxon>
        <taxon>ecological metagenomes</taxon>
    </lineage>
</organism>
<dbReference type="InterPro" id="IPR000843">
    <property type="entry name" value="HTH_LacI"/>
</dbReference>
<evidence type="ECO:0000313" key="5">
    <source>
        <dbReference type="EMBL" id="SVA36553.1"/>
    </source>
</evidence>
<evidence type="ECO:0000256" key="1">
    <source>
        <dbReference type="ARBA" id="ARBA00023015"/>
    </source>
</evidence>
<dbReference type="CDD" id="cd01392">
    <property type="entry name" value="HTH_LacI"/>
    <property type="match status" value="1"/>
</dbReference>
<dbReference type="PANTHER" id="PTHR30146">
    <property type="entry name" value="LACI-RELATED TRANSCRIPTIONAL REPRESSOR"/>
    <property type="match status" value="1"/>
</dbReference>
<dbReference type="SMART" id="SM00354">
    <property type="entry name" value="HTH_LACI"/>
    <property type="match status" value="1"/>
</dbReference>
<dbReference type="Gene3D" id="3.40.50.2300">
    <property type="match status" value="2"/>
</dbReference>
<dbReference type="InterPro" id="IPR025997">
    <property type="entry name" value="SBP_2_dom"/>
</dbReference>
<sequence length="340" mass="38510">MKNNWKNISIKKIAELAKVGTATVDRVLHNREGVKEKTKNKILSVLNDLNGLNNNSKKKIVLCCESGQSYNNTLKYHVEKTSKKKNNNIAIESHYIPAKEFKPSIFEKIILDSYHESDGLIIVSQEDTKIERALQKYCNLKKPVITLTTDFPSSGRTAYVGCEQSAAGATAANLISNSLTQKKGQILMVMSMPYRCQQERELGFKKVLRSHFPKIVIKESVYSLDTSEESYKHVKRYIRDNGPPLGIYNISGGNIGVAEAIKDTGFQNEVVFIGHELNKNSKKLLDSDEMSYVIGHDVKLEVEKSFSLINDFYNDKPIKSFKSSVLIYTKYNCLDYELIF</sequence>
<reference evidence="5" key="1">
    <citation type="submission" date="2018-05" db="EMBL/GenBank/DDBJ databases">
        <authorList>
            <person name="Lanie J.A."/>
            <person name="Ng W.-L."/>
            <person name="Kazmierczak K.M."/>
            <person name="Andrzejewski T.M."/>
            <person name="Davidsen T.M."/>
            <person name="Wayne K.J."/>
            <person name="Tettelin H."/>
            <person name="Glass J.I."/>
            <person name="Rusch D."/>
            <person name="Podicherti R."/>
            <person name="Tsui H.-C.T."/>
            <person name="Winkler M.E."/>
        </authorList>
    </citation>
    <scope>NUCLEOTIDE SEQUENCE</scope>
</reference>
<dbReference type="SUPFAM" id="SSF53822">
    <property type="entry name" value="Periplasmic binding protein-like I"/>
    <property type="match status" value="1"/>
</dbReference>
<dbReference type="PROSITE" id="PS50932">
    <property type="entry name" value="HTH_LACI_2"/>
    <property type="match status" value="1"/>
</dbReference>
<dbReference type="InterPro" id="IPR010982">
    <property type="entry name" value="Lambda_DNA-bd_dom_sf"/>
</dbReference>
<proteinExistence type="predicted"/>
<dbReference type="PANTHER" id="PTHR30146:SF152">
    <property type="entry name" value="TRANSCRIPTIONAL REGULATORY PROTEIN"/>
    <property type="match status" value="1"/>
</dbReference>
<dbReference type="InterPro" id="IPR028082">
    <property type="entry name" value="Peripla_BP_I"/>
</dbReference>
<evidence type="ECO:0000259" key="4">
    <source>
        <dbReference type="PROSITE" id="PS50932"/>
    </source>
</evidence>
<evidence type="ECO:0000256" key="2">
    <source>
        <dbReference type="ARBA" id="ARBA00023125"/>
    </source>
</evidence>
<accession>A0A381VB18</accession>
<keyword evidence="1" id="KW-0805">Transcription regulation</keyword>
<keyword evidence="3" id="KW-0804">Transcription</keyword>
<protein>
    <recommendedName>
        <fullName evidence="4">HTH lacI-type domain-containing protein</fullName>
    </recommendedName>
</protein>
<evidence type="ECO:0000256" key="3">
    <source>
        <dbReference type="ARBA" id="ARBA00023163"/>
    </source>
</evidence>
<dbReference type="EMBL" id="UINC01008110">
    <property type="protein sequence ID" value="SVA36553.1"/>
    <property type="molecule type" value="Genomic_DNA"/>
</dbReference>
<keyword evidence="2" id="KW-0238">DNA-binding</keyword>
<dbReference type="Pfam" id="PF13407">
    <property type="entry name" value="Peripla_BP_4"/>
    <property type="match status" value="1"/>
</dbReference>